<dbReference type="FunFam" id="1.25.40.10:FF:000140">
    <property type="entry name" value="Coatomer subunit epsilon"/>
    <property type="match status" value="1"/>
</dbReference>
<keyword evidence="6 12" id="KW-0931">ER-Golgi transport</keyword>
<dbReference type="PANTHER" id="PTHR10805">
    <property type="entry name" value="COATOMER SUBUNIT EPSILON"/>
    <property type="match status" value="1"/>
</dbReference>
<dbReference type="InterPro" id="IPR011990">
    <property type="entry name" value="TPR-like_helical_dom_sf"/>
</dbReference>
<keyword evidence="4 12" id="KW-0813">Transport</keyword>
<comment type="similarity">
    <text evidence="3 12">Belongs to the COPE family.</text>
</comment>
<dbReference type="EMBL" id="CAJHUC010001889">
    <property type="protein sequence ID" value="CAD7702608.1"/>
    <property type="molecule type" value="Genomic_DNA"/>
</dbReference>
<evidence type="ECO:0000256" key="8">
    <source>
        <dbReference type="ARBA" id="ARBA00023034"/>
    </source>
</evidence>
<evidence type="ECO:0000256" key="9">
    <source>
        <dbReference type="ARBA" id="ARBA00023136"/>
    </source>
</evidence>
<dbReference type="OrthoDB" id="310217at2759"/>
<dbReference type="GO" id="GO:0006891">
    <property type="term" value="P:intra-Golgi vesicle-mediated transport"/>
    <property type="evidence" value="ECO:0007669"/>
    <property type="project" value="TreeGrafter"/>
</dbReference>
<evidence type="ECO:0000256" key="10">
    <source>
        <dbReference type="ARBA" id="ARBA00023329"/>
    </source>
</evidence>
<dbReference type="PIRSF" id="PIRSF016478">
    <property type="entry name" value="Coatomer_esu"/>
    <property type="match status" value="1"/>
</dbReference>
<proteinExistence type="inferred from homology"/>
<keyword evidence="8 12" id="KW-0333">Golgi apparatus</keyword>
<evidence type="ECO:0000256" key="5">
    <source>
        <dbReference type="ARBA" id="ARBA00022490"/>
    </source>
</evidence>
<dbReference type="Proteomes" id="UP000708148">
    <property type="component" value="Unassembled WGS sequence"/>
</dbReference>
<reference evidence="13" key="1">
    <citation type="submission" date="2020-12" db="EMBL/GenBank/DDBJ databases">
        <authorList>
            <person name="Iha C."/>
        </authorList>
    </citation>
    <scope>NUCLEOTIDE SEQUENCE</scope>
</reference>
<dbReference type="Gene3D" id="1.25.40.10">
    <property type="entry name" value="Tetratricopeptide repeat domain"/>
    <property type="match status" value="1"/>
</dbReference>
<evidence type="ECO:0000256" key="3">
    <source>
        <dbReference type="ARBA" id="ARBA00008827"/>
    </source>
</evidence>
<evidence type="ECO:0000256" key="11">
    <source>
        <dbReference type="ARBA" id="ARBA00025582"/>
    </source>
</evidence>
<dbReference type="GO" id="GO:0015031">
    <property type="term" value="P:protein transport"/>
    <property type="evidence" value="ECO:0007669"/>
    <property type="project" value="UniProtKB-UniRule"/>
</dbReference>
<comment type="function">
    <text evidence="11 12">The coatomer is a cytosolic protein complex that binds to dilysine motifs and reversibly associates with Golgi non-clathrin-coated vesicles, which further mediate biosynthetic protein transport from the ER, via the Golgi up to the trans Golgi network. The coatomer complex is required for budding from Golgi membranes, and is essential for the retrograde Golgi-to-ER transport of dilysine-tagged proteins.</text>
</comment>
<gene>
    <name evidence="13" type="ORF">OSTQU699_LOCUS7965</name>
</gene>
<dbReference type="AlphaFoldDB" id="A0A8S1J9D2"/>
<evidence type="ECO:0000313" key="13">
    <source>
        <dbReference type="EMBL" id="CAD7702608.1"/>
    </source>
</evidence>
<evidence type="ECO:0000256" key="6">
    <source>
        <dbReference type="ARBA" id="ARBA00022892"/>
    </source>
</evidence>
<keyword evidence="9 12" id="KW-0472">Membrane</keyword>
<keyword evidence="7 12" id="KW-0653">Protein transport</keyword>
<evidence type="ECO:0000256" key="1">
    <source>
        <dbReference type="ARBA" id="ARBA00004255"/>
    </source>
</evidence>
<sequence>MSGADLLFNLRNFFHLGAFQAAINEASDLTALSGSEALERDFLVYRSYVALGSLELVISEIGNDAPMGLLAVRLLAQYLSSSVPQDKVLETLSEWMADPVTNSNPMVCLIAGTIHCHEENYVEALKSCHSGATLEMMSLCVQVYLLMNRPDKAEEQVKAMSQVDDDATITQLSTAWTGLALGGAKVQDAFHIFQELGDRHQWTGLLHNGSGVCNMRMDQYEDAERDLLDALNKDANNPTTLANLIACELHLGKPVSRYVSQLKMTDPGHIIVKEAEAAEGEFDKAASAFS</sequence>
<evidence type="ECO:0000256" key="2">
    <source>
        <dbReference type="ARBA" id="ARBA00004347"/>
    </source>
</evidence>
<organism evidence="13 14">
    <name type="scientific">Ostreobium quekettii</name>
    <dbReference type="NCBI Taxonomy" id="121088"/>
    <lineage>
        <taxon>Eukaryota</taxon>
        <taxon>Viridiplantae</taxon>
        <taxon>Chlorophyta</taxon>
        <taxon>core chlorophytes</taxon>
        <taxon>Ulvophyceae</taxon>
        <taxon>TCBD clade</taxon>
        <taxon>Bryopsidales</taxon>
        <taxon>Ostreobineae</taxon>
        <taxon>Ostreobiaceae</taxon>
        <taxon>Ostreobium</taxon>
    </lineage>
</organism>
<comment type="caution">
    <text evidence="13">The sequence shown here is derived from an EMBL/GenBank/DDBJ whole genome shotgun (WGS) entry which is preliminary data.</text>
</comment>
<dbReference type="GO" id="GO:0030126">
    <property type="term" value="C:COPI vesicle coat"/>
    <property type="evidence" value="ECO:0007669"/>
    <property type="project" value="TreeGrafter"/>
</dbReference>
<dbReference type="GO" id="GO:0005198">
    <property type="term" value="F:structural molecule activity"/>
    <property type="evidence" value="ECO:0007669"/>
    <property type="project" value="UniProtKB-UniRule"/>
</dbReference>
<comment type="subcellular location">
    <subcellularLocation>
        <location evidence="2">Cytoplasmic vesicle</location>
        <location evidence="2">COPI-coated vesicle membrane</location>
        <topology evidence="2">Peripheral membrane protein</topology>
        <orientation evidence="2">Cytoplasmic side</orientation>
    </subcellularLocation>
    <subcellularLocation>
        <location evidence="1">Golgi apparatus membrane</location>
        <topology evidence="1">Peripheral membrane protein</topology>
        <orientation evidence="1">Cytoplasmic side</orientation>
    </subcellularLocation>
</comment>
<keyword evidence="14" id="KW-1185">Reference proteome</keyword>
<accession>A0A8S1J9D2</accession>
<keyword evidence="5 12" id="KW-0963">Cytoplasm</keyword>
<dbReference type="PANTHER" id="PTHR10805:SF0">
    <property type="entry name" value="COATOMER SUBUNIT EPSILON"/>
    <property type="match status" value="1"/>
</dbReference>
<evidence type="ECO:0000256" key="12">
    <source>
        <dbReference type="PIRNR" id="PIRNR016478"/>
    </source>
</evidence>
<dbReference type="GO" id="GO:0006890">
    <property type="term" value="P:retrograde vesicle-mediated transport, Golgi to endoplasmic reticulum"/>
    <property type="evidence" value="ECO:0007669"/>
    <property type="project" value="UniProtKB-UniRule"/>
</dbReference>
<dbReference type="GO" id="GO:0006888">
    <property type="term" value="P:endoplasmic reticulum to Golgi vesicle-mediated transport"/>
    <property type="evidence" value="ECO:0007669"/>
    <property type="project" value="TreeGrafter"/>
</dbReference>
<evidence type="ECO:0000313" key="14">
    <source>
        <dbReference type="Proteomes" id="UP000708148"/>
    </source>
</evidence>
<protein>
    <recommendedName>
        <fullName evidence="12">Coatomer subunit epsilon</fullName>
    </recommendedName>
</protein>
<evidence type="ECO:0000256" key="4">
    <source>
        <dbReference type="ARBA" id="ARBA00022448"/>
    </source>
</evidence>
<dbReference type="SUPFAM" id="SSF48452">
    <property type="entry name" value="TPR-like"/>
    <property type="match status" value="1"/>
</dbReference>
<evidence type="ECO:0000256" key="7">
    <source>
        <dbReference type="ARBA" id="ARBA00022927"/>
    </source>
</evidence>
<dbReference type="InterPro" id="IPR006822">
    <property type="entry name" value="Coatomer_esu"/>
</dbReference>
<name>A0A8S1J9D2_9CHLO</name>
<dbReference type="GO" id="GO:0000139">
    <property type="term" value="C:Golgi membrane"/>
    <property type="evidence" value="ECO:0007669"/>
    <property type="project" value="UniProtKB-SubCell"/>
</dbReference>
<dbReference type="Pfam" id="PF04733">
    <property type="entry name" value="Coatomer_E"/>
    <property type="match status" value="1"/>
</dbReference>
<keyword evidence="10 12" id="KW-0968">Cytoplasmic vesicle</keyword>